<feature type="domain" description="Methyltransferase type 11" evidence="1">
    <location>
        <begin position="42"/>
        <end position="136"/>
    </location>
</feature>
<dbReference type="GO" id="GO:0008757">
    <property type="term" value="F:S-adenosylmethionine-dependent methyltransferase activity"/>
    <property type="evidence" value="ECO:0007669"/>
    <property type="project" value="InterPro"/>
</dbReference>
<sequence length="191" mass="21526">MKERADRREFEPWTDLITVEDYRRALEQYFGNLDILAGKKYLDIGAGFGSKLHEFLKQIGIEITNIDITPESMKFLKEKGEIGIVSDAFRLPIREAGLDGAIMINLINTGSAMDSEDLEGIFKEVGRVLKDKGHLIQSHFGYFVQPIPKEEQLAAVSASGFENVQLIQNRLTAELAHLEPLTFIAEKSEKQ</sequence>
<dbReference type="Proteomes" id="UP000178977">
    <property type="component" value="Unassembled WGS sequence"/>
</dbReference>
<accession>A0A1G2LB17</accession>
<name>A0A1G2LB17_9BACT</name>
<organism evidence="2 3">
    <name type="scientific">Candidatus Sungbacteria bacterium RIFCSPLOWO2_01_FULL_60_25</name>
    <dbReference type="NCBI Taxonomy" id="1802281"/>
    <lineage>
        <taxon>Bacteria</taxon>
        <taxon>Candidatus Sungiibacteriota</taxon>
    </lineage>
</organism>
<dbReference type="AlphaFoldDB" id="A0A1G2LB17"/>
<dbReference type="InterPro" id="IPR029063">
    <property type="entry name" value="SAM-dependent_MTases_sf"/>
</dbReference>
<dbReference type="CDD" id="cd02440">
    <property type="entry name" value="AdoMet_MTases"/>
    <property type="match status" value="1"/>
</dbReference>
<protein>
    <recommendedName>
        <fullName evidence="1">Methyltransferase type 11 domain-containing protein</fullName>
    </recommendedName>
</protein>
<comment type="caution">
    <text evidence="2">The sequence shown here is derived from an EMBL/GenBank/DDBJ whole genome shotgun (WGS) entry which is preliminary data.</text>
</comment>
<evidence type="ECO:0000259" key="1">
    <source>
        <dbReference type="Pfam" id="PF08241"/>
    </source>
</evidence>
<dbReference type="Gene3D" id="3.40.50.150">
    <property type="entry name" value="Vaccinia Virus protein VP39"/>
    <property type="match status" value="1"/>
</dbReference>
<gene>
    <name evidence="2" type="ORF">A3A44_01920</name>
</gene>
<dbReference type="EMBL" id="MHQT01000035">
    <property type="protein sequence ID" value="OHA08780.1"/>
    <property type="molecule type" value="Genomic_DNA"/>
</dbReference>
<evidence type="ECO:0000313" key="2">
    <source>
        <dbReference type="EMBL" id="OHA08780.1"/>
    </source>
</evidence>
<dbReference type="STRING" id="1802281.A3A44_01920"/>
<evidence type="ECO:0000313" key="3">
    <source>
        <dbReference type="Proteomes" id="UP000178977"/>
    </source>
</evidence>
<dbReference type="InterPro" id="IPR013216">
    <property type="entry name" value="Methyltransf_11"/>
</dbReference>
<reference evidence="2 3" key="1">
    <citation type="journal article" date="2016" name="Nat. Commun.">
        <title>Thousands of microbial genomes shed light on interconnected biogeochemical processes in an aquifer system.</title>
        <authorList>
            <person name="Anantharaman K."/>
            <person name="Brown C.T."/>
            <person name="Hug L.A."/>
            <person name="Sharon I."/>
            <person name="Castelle C.J."/>
            <person name="Probst A.J."/>
            <person name="Thomas B.C."/>
            <person name="Singh A."/>
            <person name="Wilkins M.J."/>
            <person name="Karaoz U."/>
            <person name="Brodie E.L."/>
            <person name="Williams K.H."/>
            <person name="Hubbard S.S."/>
            <person name="Banfield J.F."/>
        </authorList>
    </citation>
    <scope>NUCLEOTIDE SEQUENCE [LARGE SCALE GENOMIC DNA]</scope>
</reference>
<dbReference type="Pfam" id="PF08241">
    <property type="entry name" value="Methyltransf_11"/>
    <property type="match status" value="1"/>
</dbReference>
<proteinExistence type="predicted"/>
<dbReference type="SUPFAM" id="SSF53335">
    <property type="entry name" value="S-adenosyl-L-methionine-dependent methyltransferases"/>
    <property type="match status" value="1"/>
</dbReference>